<gene>
    <name evidence="3" type="ORF">HMPREF9140_01212</name>
</gene>
<dbReference type="InterPro" id="IPR052169">
    <property type="entry name" value="CW_Biosynth-Accessory"/>
</dbReference>
<feature type="domain" description="Capsule synthesis protein CapA" evidence="2">
    <location>
        <begin position="35"/>
        <end position="275"/>
    </location>
</feature>
<keyword evidence="4" id="KW-1185">Reference proteome</keyword>
<sequence length="314" mass="35498">MFMLANVFRAVALRAFAMVLFLMLFVKVFAGDTATIVFTGDILLDRGVRQRIATSGVEALFSESVDSVFGLADVVVGNLECPATKIKEPVFKRFVFRGEPEWLEALRRHGFTHLNMANNHSIDQGREGLMDTRKNIELAGMTPIGAGRNMAEASVPVVLTTSPRKVYLFASLRLPLENMAYLTDRPCVSQESMDTLVSRIERLRREEPESYIIVSLHWGVEHRLVPQPSQIEKARRLVDAGADCLVCHHTHTLQTVENYRGRRIYYSIGNFIFDQRKPINTRACMVKLRIYSSGSDVETIPVEIEHCRPSVVEK</sequence>
<dbReference type="PANTHER" id="PTHR33393:SF13">
    <property type="entry name" value="PGA BIOSYNTHESIS PROTEIN CAPA"/>
    <property type="match status" value="1"/>
</dbReference>
<evidence type="ECO:0000259" key="2">
    <source>
        <dbReference type="SMART" id="SM00854"/>
    </source>
</evidence>
<dbReference type="SUPFAM" id="SSF56300">
    <property type="entry name" value="Metallo-dependent phosphatases"/>
    <property type="match status" value="1"/>
</dbReference>
<reference evidence="3 4" key="1">
    <citation type="submission" date="2011-12" db="EMBL/GenBank/DDBJ databases">
        <title>The Genome Sequence of Prevotella micans F0438.</title>
        <authorList>
            <consortium name="The Broad Institute Genome Sequencing Platform"/>
            <person name="Earl A."/>
            <person name="Ward D."/>
            <person name="Feldgarden M."/>
            <person name="Gevers D."/>
            <person name="Izard J."/>
            <person name="Baranova O.V."/>
            <person name="Blanton J.M."/>
            <person name="Wade W.G."/>
            <person name="Dewhirst F.E."/>
            <person name="Young S.K."/>
            <person name="Zeng Q."/>
            <person name="Gargeya S."/>
            <person name="Fitzgerald M."/>
            <person name="Haas B."/>
            <person name="Abouelleil A."/>
            <person name="Alvarado L."/>
            <person name="Arachchi H.M."/>
            <person name="Berlin A."/>
            <person name="Chapman S.B."/>
            <person name="Gearin G."/>
            <person name="Goldberg J."/>
            <person name="Griggs A."/>
            <person name="Gujja S."/>
            <person name="Hansen M."/>
            <person name="Heiman D."/>
            <person name="Howarth C."/>
            <person name="Larimer J."/>
            <person name="Lui A."/>
            <person name="MacDonald P.J.P."/>
            <person name="McCowen C."/>
            <person name="Montmayeur A."/>
            <person name="Murphy C."/>
            <person name="Neiman D."/>
            <person name="Pearson M."/>
            <person name="Priest M."/>
            <person name="Roberts A."/>
            <person name="Saif S."/>
            <person name="Shea T."/>
            <person name="Sisk P."/>
            <person name="Stolte C."/>
            <person name="Sykes S."/>
            <person name="Wortman J."/>
            <person name="Nusbaum C."/>
            <person name="Birren B."/>
        </authorList>
    </citation>
    <scope>NUCLEOTIDE SEQUENCE [LARGE SCALE GENOMIC DNA]</scope>
    <source>
        <strain evidence="3 4">F0438</strain>
    </source>
</reference>
<dbReference type="HOGENOM" id="CLU_038823_2_2_10"/>
<dbReference type="eggNOG" id="COG2843">
    <property type="taxonomic scope" value="Bacteria"/>
</dbReference>
<proteinExistence type="inferred from homology"/>
<comment type="similarity">
    <text evidence="1">Belongs to the CapA family.</text>
</comment>
<dbReference type="STRING" id="883158.HMPREF9140_01212"/>
<dbReference type="RefSeq" id="WP_006952525.1">
    <property type="nucleotide sequence ID" value="NZ_JH594522.1"/>
</dbReference>
<dbReference type="EMBL" id="AGWK01000035">
    <property type="protein sequence ID" value="EHO70178.1"/>
    <property type="molecule type" value="Genomic_DNA"/>
</dbReference>
<dbReference type="Pfam" id="PF09587">
    <property type="entry name" value="PGA_cap"/>
    <property type="match status" value="1"/>
</dbReference>
<dbReference type="InterPro" id="IPR029052">
    <property type="entry name" value="Metallo-depent_PP-like"/>
</dbReference>
<dbReference type="InterPro" id="IPR019079">
    <property type="entry name" value="Capsule_synth_CapA"/>
</dbReference>
<dbReference type="PANTHER" id="PTHR33393">
    <property type="entry name" value="POLYGLUTAMINE SYNTHESIS ACCESSORY PROTEIN RV0574C-RELATED"/>
    <property type="match status" value="1"/>
</dbReference>
<dbReference type="CDD" id="cd07381">
    <property type="entry name" value="MPP_CapA"/>
    <property type="match status" value="1"/>
</dbReference>
<organism evidence="3 4">
    <name type="scientific">Prevotella micans F0438</name>
    <dbReference type="NCBI Taxonomy" id="883158"/>
    <lineage>
        <taxon>Bacteria</taxon>
        <taxon>Pseudomonadati</taxon>
        <taxon>Bacteroidota</taxon>
        <taxon>Bacteroidia</taxon>
        <taxon>Bacteroidales</taxon>
        <taxon>Prevotellaceae</taxon>
        <taxon>Prevotella</taxon>
    </lineage>
</organism>
<evidence type="ECO:0000313" key="3">
    <source>
        <dbReference type="EMBL" id="EHO70178.1"/>
    </source>
</evidence>
<dbReference type="SMART" id="SM00854">
    <property type="entry name" value="PGA_cap"/>
    <property type="match status" value="1"/>
</dbReference>
<evidence type="ECO:0000313" key="4">
    <source>
        <dbReference type="Proteomes" id="UP000016023"/>
    </source>
</evidence>
<comment type="caution">
    <text evidence="3">The sequence shown here is derived from an EMBL/GenBank/DDBJ whole genome shotgun (WGS) entry which is preliminary data.</text>
</comment>
<dbReference type="Gene3D" id="3.60.21.10">
    <property type="match status" value="1"/>
</dbReference>
<protein>
    <recommendedName>
        <fullName evidence="2">Capsule synthesis protein CapA domain-containing protein</fullName>
    </recommendedName>
</protein>
<name>H1Q2S4_9BACT</name>
<evidence type="ECO:0000256" key="1">
    <source>
        <dbReference type="ARBA" id="ARBA00005662"/>
    </source>
</evidence>
<dbReference type="PATRIC" id="fig|883158.3.peg.1220"/>
<dbReference type="AlphaFoldDB" id="H1Q2S4"/>
<dbReference type="Proteomes" id="UP000016023">
    <property type="component" value="Unassembled WGS sequence"/>
</dbReference>
<accession>H1Q2S4</accession>